<proteinExistence type="predicted"/>
<feature type="domain" description="Alanine racemase N-terminal" evidence="1">
    <location>
        <begin position="2"/>
        <end position="74"/>
    </location>
</feature>
<dbReference type="Gene3D" id="3.20.20.10">
    <property type="entry name" value="Alanine racemase"/>
    <property type="match status" value="1"/>
</dbReference>
<dbReference type="Proteomes" id="UP000547499">
    <property type="component" value="Unassembled WGS sequence"/>
</dbReference>
<dbReference type="GO" id="GO:0036088">
    <property type="term" value="P:D-serine catabolic process"/>
    <property type="evidence" value="ECO:0007669"/>
    <property type="project" value="TreeGrafter"/>
</dbReference>
<dbReference type="AlphaFoldDB" id="A0A7K5RGC4"/>
<reference evidence="2 3" key="1">
    <citation type="submission" date="2019-09" db="EMBL/GenBank/DDBJ databases">
        <title>Bird 10,000 Genomes (B10K) Project - Family phase.</title>
        <authorList>
            <person name="Zhang G."/>
        </authorList>
    </citation>
    <scope>NUCLEOTIDE SEQUENCE [LARGE SCALE GENOMIC DNA]</scope>
    <source>
        <strain evidence="2">B10K-DU-001-65</strain>
        <tissue evidence="2">Muscle</tissue>
    </source>
</reference>
<dbReference type="PANTHER" id="PTHR28004">
    <property type="entry name" value="ZGC:162816-RELATED"/>
    <property type="match status" value="1"/>
</dbReference>
<organism evidence="2 3">
    <name type="scientific">Lanius ludovicianus</name>
    <name type="common">Loggerhead shrike</name>
    <dbReference type="NCBI Taxonomy" id="28713"/>
    <lineage>
        <taxon>Eukaryota</taxon>
        <taxon>Metazoa</taxon>
        <taxon>Chordata</taxon>
        <taxon>Craniata</taxon>
        <taxon>Vertebrata</taxon>
        <taxon>Euteleostomi</taxon>
        <taxon>Archelosauria</taxon>
        <taxon>Archosauria</taxon>
        <taxon>Dinosauria</taxon>
        <taxon>Saurischia</taxon>
        <taxon>Theropoda</taxon>
        <taxon>Coelurosauria</taxon>
        <taxon>Aves</taxon>
        <taxon>Neognathae</taxon>
        <taxon>Neoaves</taxon>
        <taxon>Telluraves</taxon>
        <taxon>Australaves</taxon>
        <taxon>Passeriformes</taxon>
        <taxon>Corvoidea</taxon>
        <taxon>Laniidae</taxon>
        <taxon>Lanius</taxon>
    </lineage>
</organism>
<feature type="non-terminal residue" evidence="2">
    <location>
        <position position="100"/>
    </location>
</feature>
<dbReference type="EMBL" id="VYXG01000377">
    <property type="protein sequence ID" value="NWT77930.1"/>
    <property type="molecule type" value="Genomic_DNA"/>
</dbReference>
<gene>
    <name evidence="2" type="primary">Dsd1</name>
    <name evidence="2" type="ORF">LANLUD_R13934</name>
</gene>
<accession>A0A7K5RGC4</accession>
<dbReference type="PANTHER" id="PTHR28004:SF2">
    <property type="entry name" value="D-SERINE DEHYDRATASE"/>
    <property type="match status" value="1"/>
</dbReference>
<dbReference type="InterPro" id="IPR029066">
    <property type="entry name" value="PLP-binding_barrel"/>
</dbReference>
<evidence type="ECO:0000259" key="1">
    <source>
        <dbReference type="Pfam" id="PF01168"/>
    </source>
</evidence>
<dbReference type="InterPro" id="IPR001608">
    <property type="entry name" value="Ala_racemase_N"/>
</dbReference>
<dbReference type="InterPro" id="IPR051466">
    <property type="entry name" value="D-amino_acid_metab_enzyme"/>
</dbReference>
<sequence>FQLLLDSPQGLEMLLQNPLPGGKRWLVWLKLDCGNGRAGIRPTDPEALALARAIAEGSPELVTLVGVYAHCGNTYGCRDIAAIQDIARATTAAVLEFVTA</sequence>
<feature type="non-terminal residue" evidence="2">
    <location>
        <position position="1"/>
    </location>
</feature>
<dbReference type="GO" id="GO:0008721">
    <property type="term" value="F:D-serine ammonia-lyase activity"/>
    <property type="evidence" value="ECO:0007669"/>
    <property type="project" value="TreeGrafter"/>
</dbReference>
<evidence type="ECO:0000313" key="3">
    <source>
        <dbReference type="Proteomes" id="UP000547499"/>
    </source>
</evidence>
<evidence type="ECO:0000313" key="2">
    <source>
        <dbReference type="EMBL" id="NWT77930.1"/>
    </source>
</evidence>
<dbReference type="Pfam" id="PF01168">
    <property type="entry name" value="Ala_racemase_N"/>
    <property type="match status" value="1"/>
</dbReference>
<dbReference type="SUPFAM" id="SSF51419">
    <property type="entry name" value="PLP-binding barrel"/>
    <property type="match status" value="1"/>
</dbReference>
<comment type="caution">
    <text evidence="2">The sequence shown here is derived from an EMBL/GenBank/DDBJ whole genome shotgun (WGS) entry which is preliminary data.</text>
</comment>
<keyword evidence="3" id="KW-1185">Reference proteome</keyword>
<name>A0A7K5RGC4_LANLU</name>
<protein>
    <submittedName>
        <fullName evidence="2">DSD1 dehydratase</fullName>
    </submittedName>
</protein>